<dbReference type="GO" id="GO:0004693">
    <property type="term" value="F:cyclin-dependent protein serine/threonine kinase activity"/>
    <property type="evidence" value="ECO:0007669"/>
    <property type="project" value="UniProtKB-EC"/>
</dbReference>
<dbReference type="Pfam" id="PF00069">
    <property type="entry name" value="Pkinase"/>
    <property type="match status" value="1"/>
</dbReference>
<keyword evidence="2 3" id="KW-0067">ATP-binding</keyword>
<dbReference type="InterPro" id="IPR008271">
    <property type="entry name" value="Ser/Thr_kinase_AS"/>
</dbReference>
<keyword evidence="1 3" id="KW-0547">Nucleotide-binding</keyword>
<dbReference type="EC" id="2.7.11.22" evidence="6"/>
<dbReference type="Gene3D" id="1.10.510.10">
    <property type="entry name" value="Transferase(Phosphotransferase) domain 1"/>
    <property type="match status" value="1"/>
</dbReference>
<dbReference type="InterPro" id="IPR042095">
    <property type="entry name" value="SUMF_sf"/>
</dbReference>
<dbReference type="Pfam" id="PF03781">
    <property type="entry name" value="FGE-sulfatase"/>
    <property type="match status" value="1"/>
</dbReference>
<reference evidence="6" key="2">
    <citation type="submission" date="2014-03" db="EMBL/GenBank/DDBJ databases">
        <title>Candidatus Competibacter-lineage genomes retrieved from metagenomes reveal functional metabolic diversity.</title>
        <authorList>
            <person name="McIlroy S.J."/>
            <person name="Albertsen M."/>
            <person name="Andresen E.K."/>
            <person name="Saunders A.M."/>
            <person name="Kristiansen R."/>
            <person name="Stokholm-Bjerregaard M."/>
            <person name="Nielsen K.L."/>
            <person name="Nielsen P.H."/>
        </authorList>
    </citation>
    <scope>NUCLEOTIDE SEQUENCE</scope>
    <source>
        <strain evidence="6">Run_A_D11</strain>
    </source>
</reference>
<dbReference type="Gene3D" id="3.90.1580.10">
    <property type="entry name" value="paralog of FGE (formylglycine-generating enzyme)"/>
    <property type="match status" value="1"/>
</dbReference>
<accession>W6MCA6</accession>
<dbReference type="InterPro" id="IPR011009">
    <property type="entry name" value="Kinase-like_dom_sf"/>
</dbReference>
<feature type="binding site" evidence="3">
    <location>
        <position position="46"/>
    </location>
    <ligand>
        <name>ATP</name>
        <dbReference type="ChEBI" id="CHEBI:30616"/>
    </ligand>
</feature>
<sequence length="659" mass="72854">MSKKSNTLPIGYHLHHYRIDAVLGAGGFGITYRALHEALRSQVAIKEYFPVEWSYRDRDDVSVLANTQGDLPASEEGEDACYAWGLERFLNEARILAQVNHPSVVRVKDFFQANGTAYIVMDYEDGEPLSQILQREKTLPEEQIHRFLDDVLPALEAVHGLGYLHRDVKPANLYCRSDGRTMLIDFGAARQALGQRSKNVTSVFTIGYSPIEQYLADGKSYGPWTDIYALGAVLYQCVTGRQPVEAPARVLDDPLMPAVEAASGRYSPILLHAIDQAIAIRPEERFQSIAKLRVALEPSSDNEQTIKLELPLRPEPRHQGEPPRPITVARPPPQPEPSTLQRKPPWADWRWGVGLLALLVIGAGIAKMSSCVSKESNPVTIIPPVPPPVVAPVERLQSGPPINPQAGQSYTDSLSGIEFLWVGSGCFTMGSAETEKDRSANELPHQVCPAGFWLGKYEVTNSQYGRFDSTHESGNYDLAALNRADQPVVRVNWHEAVAYAAWLSEKTGARFRLPTEAEWEYAARGGKTAARPWGDDPKQACRYANIYDETARQAKPFNWANAPCEDGQAIVAAGGKYPANGFGLYDMLGNVAEWACSEYDGTYAGGETRCAVSSLVGGRRVLRGGSWSDYPGLVRFAYRFPAAPEYRKFDLGFRLVLEP</sequence>
<keyword evidence="6" id="KW-0808">Transferase</keyword>
<dbReference type="STRING" id="1400863.BN873_210054"/>
<organism evidence="6 7">
    <name type="scientific">Candidatus Competibacter denitrificans Run_A_D11</name>
    <dbReference type="NCBI Taxonomy" id="1400863"/>
    <lineage>
        <taxon>Bacteria</taxon>
        <taxon>Pseudomonadati</taxon>
        <taxon>Pseudomonadota</taxon>
        <taxon>Gammaproteobacteria</taxon>
        <taxon>Candidatus Competibacteraceae</taxon>
        <taxon>Candidatus Competibacter</taxon>
    </lineage>
</organism>
<evidence type="ECO:0000256" key="2">
    <source>
        <dbReference type="ARBA" id="ARBA00022840"/>
    </source>
</evidence>
<dbReference type="AlphaFoldDB" id="W6MCA6"/>
<dbReference type="SMART" id="SM00220">
    <property type="entry name" value="S_TKc"/>
    <property type="match status" value="1"/>
</dbReference>
<feature type="domain" description="Protein kinase" evidence="5">
    <location>
        <begin position="17"/>
        <end position="300"/>
    </location>
</feature>
<dbReference type="PROSITE" id="PS00108">
    <property type="entry name" value="PROTEIN_KINASE_ST"/>
    <property type="match status" value="1"/>
</dbReference>
<dbReference type="RefSeq" id="WP_048671312.1">
    <property type="nucleotide sequence ID" value="NZ_CBTJ020000027.1"/>
</dbReference>
<comment type="caution">
    <text evidence="6">The sequence shown here is derived from an EMBL/GenBank/DDBJ whole genome shotgun (WGS) entry which is preliminary data.</text>
</comment>
<evidence type="ECO:0000256" key="1">
    <source>
        <dbReference type="ARBA" id="ARBA00022741"/>
    </source>
</evidence>
<evidence type="ECO:0000256" key="3">
    <source>
        <dbReference type="PROSITE-ProRule" id="PRU10141"/>
    </source>
</evidence>
<dbReference type="Gene3D" id="3.30.200.20">
    <property type="entry name" value="Phosphorylase Kinase, domain 1"/>
    <property type="match status" value="1"/>
</dbReference>
<evidence type="ECO:0000259" key="5">
    <source>
        <dbReference type="PROSITE" id="PS50011"/>
    </source>
</evidence>
<dbReference type="SUPFAM" id="SSF56112">
    <property type="entry name" value="Protein kinase-like (PK-like)"/>
    <property type="match status" value="1"/>
</dbReference>
<dbReference type="PANTHER" id="PTHR23150:SF19">
    <property type="entry name" value="FORMYLGLYCINE-GENERATING ENZYME"/>
    <property type="match status" value="1"/>
</dbReference>
<dbReference type="InterPro" id="IPR000719">
    <property type="entry name" value="Prot_kinase_dom"/>
</dbReference>
<dbReference type="CDD" id="cd14014">
    <property type="entry name" value="STKc_PknB_like"/>
    <property type="match status" value="1"/>
</dbReference>
<evidence type="ECO:0000313" key="7">
    <source>
        <dbReference type="Proteomes" id="UP000035760"/>
    </source>
</evidence>
<dbReference type="InterPro" id="IPR017441">
    <property type="entry name" value="Protein_kinase_ATP_BS"/>
</dbReference>
<feature type="compositionally biased region" description="Basic and acidic residues" evidence="4">
    <location>
        <begin position="304"/>
        <end position="321"/>
    </location>
</feature>
<dbReference type="InterPro" id="IPR051043">
    <property type="entry name" value="Sulfatase_Mod_Factor_Kinase"/>
</dbReference>
<dbReference type="EMBL" id="CBTJ020000027">
    <property type="protein sequence ID" value="CDI01833.1"/>
    <property type="molecule type" value="Genomic_DNA"/>
</dbReference>
<protein>
    <submittedName>
        <fullName evidence="6">Cyclin-dependent kinase</fullName>
        <ecNumber evidence="6">2.7.11.22</ecNumber>
    </submittedName>
</protein>
<dbReference type="Proteomes" id="UP000035760">
    <property type="component" value="Unassembled WGS sequence"/>
</dbReference>
<dbReference type="PROSITE" id="PS00107">
    <property type="entry name" value="PROTEIN_KINASE_ATP"/>
    <property type="match status" value="1"/>
</dbReference>
<dbReference type="GO" id="GO:0005524">
    <property type="term" value="F:ATP binding"/>
    <property type="evidence" value="ECO:0007669"/>
    <property type="project" value="UniProtKB-UniRule"/>
</dbReference>
<dbReference type="SUPFAM" id="SSF56436">
    <property type="entry name" value="C-type lectin-like"/>
    <property type="match status" value="1"/>
</dbReference>
<dbReference type="PROSITE" id="PS50011">
    <property type="entry name" value="PROTEIN_KINASE_DOM"/>
    <property type="match status" value="1"/>
</dbReference>
<evidence type="ECO:0000256" key="4">
    <source>
        <dbReference type="SAM" id="MobiDB-lite"/>
    </source>
</evidence>
<evidence type="ECO:0000313" key="6">
    <source>
        <dbReference type="EMBL" id="CDI01833.1"/>
    </source>
</evidence>
<keyword evidence="7" id="KW-1185">Reference proteome</keyword>
<feature type="region of interest" description="Disordered" evidence="4">
    <location>
        <begin position="304"/>
        <end position="343"/>
    </location>
</feature>
<dbReference type="InterPro" id="IPR005532">
    <property type="entry name" value="SUMF_dom"/>
</dbReference>
<dbReference type="GO" id="GO:0120147">
    <property type="term" value="F:formylglycine-generating oxidase activity"/>
    <property type="evidence" value="ECO:0007669"/>
    <property type="project" value="TreeGrafter"/>
</dbReference>
<feature type="compositionally biased region" description="Pro residues" evidence="4">
    <location>
        <begin position="322"/>
        <end position="336"/>
    </location>
</feature>
<keyword evidence="6" id="KW-0418">Kinase</keyword>
<gene>
    <name evidence="6" type="ORF">BN873_210054</name>
</gene>
<proteinExistence type="predicted"/>
<name>W6MCA6_9GAMM</name>
<dbReference type="OrthoDB" id="9801841at2"/>
<reference evidence="6" key="1">
    <citation type="submission" date="2013-07" db="EMBL/GenBank/DDBJ databases">
        <authorList>
            <person name="McIlroy S."/>
        </authorList>
    </citation>
    <scope>NUCLEOTIDE SEQUENCE [LARGE SCALE GENOMIC DNA]</scope>
    <source>
        <strain evidence="6">Run_A_D11</strain>
    </source>
</reference>
<dbReference type="InterPro" id="IPR016187">
    <property type="entry name" value="CTDL_fold"/>
</dbReference>
<dbReference type="PANTHER" id="PTHR23150">
    <property type="entry name" value="SULFATASE MODIFYING FACTOR 1, 2"/>
    <property type="match status" value="1"/>
</dbReference>